<dbReference type="Proteomes" id="UP000281553">
    <property type="component" value="Unassembled WGS sequence"/>
</dbReference>
<proteinExistence type="predicted"/>
<organism evidence="1 2">
    <name type="scientific">Dibothriocephalus latus</name>
    <name type="common">Fish tapeworm</name>
    <name type="synonym">Diphyllobothrium latum</name>
    <dbReference type="NCBI Taxonomy" id="60516"/>
    <lineage>
        <taxon>Eukaryota</taxon>
        <taxon>Metazoa</taxon>
        <taxon>Spiralia</taxon>
        <taxon>Lophotrochozoa</taxon>
        <taxon>Platyhelminthes</taxon>
        <taxon>Cestoda</taxon>
        <taxon>Eucestoda</taxon>
        <taxon>Diphyllobothriidea</taxon>
        <taxon>Diphyllobothriidae</taxon>
        <taxon>Dibothriocephalus</taxon>
    </lineage>
</organism>
<dbReference type="AlphaFoldDB" id="A0A3P6TKP2"/>
<reference evidence="1 2" key="1">
    <citation type="submission" date="2018-11" db="EMBL/GenBank/DDBJ databases">
        <authorList>
            <consortium name="Pathogen Informatics"/>
        </authorList>
    </citation>
    <scope>NUCLEOTIDE SEQUENCE [LARGE SCALE GENOMIC DNA]</scope>
</reference>
<dbReference type="OrthoDB" id="427456at2759"/>
<sequence>MKTNGLPSHDSFSFGENYAASNNYSKRAQLMRSRADNLVRNVIMRQMSNALEEVNDTPKRKLGFFKDHKQSTKLEGDNSPLRNFITGHYDVFSKYCRTRNNSDT</sequence>
<protein>
    <submittedName>
        <fullName evidence="1">Uncharacterized protein</fullName>
    </submittedName>
</protein>
<name>A0A3P6TKP2_DIBLA</name>
<keyword evidence="2" id="KW-1185">Reference proteome</keyword>
<evidence type="ECO:0000313" key="2">
    <source>
        <dbReference type="Proteomes" id="UP000281553"/>
    </source>
</evidence>
<gene>
    <name evidence="1" type="ORF">DILT_LOCUS4244</name>
</gene>
<accession>A0A3P6TKP2</accession>
<evidence type="ECO:0000313" key="1">
    <source>
        <dbReference type="EMBL" id="VDK88636.1"/>
    </source>
</evidence>
<dbReference type="EMBL" id="UYRU01045112">
    <property type="protein sequence ID" value="VDK88636.1"/>
    <property type="molecule type" value="Genomic_DNA"/>
</dbReference>